<dbReference type="InterPro" id="IPR025348">
    <property type="entry name" value="DUF4252"/>
</dbReference>
<feature type="signal peptide" evidence="1">
    <location>
        <begin position="1"/>
        <end position="18"/>
    </location>
</feature>
<dbReference type="RefSeq" id="WP_255025881.1">
    <property type="nucleotide sequence ID" value="NZ_JANDHW010000003.1"/>
</dbReference>
<accession>A0ABT1MHP6</accession>
<gene>
    <name evidence="2" type="ORF">NMU02_03645</name>
</gene>
<proteinExistence type="predicted"/>
<organism evidence="2 3">
    <name type="scientific">Coprobacter tertius</name>
    <dbReference type="NCBI Taxonomy" id="2944915"/>
    <lineage>
        <taxon>Bacteria</taxon>
        <taxon>Pseudomonadati</taxon>
        <taxon>Bacteroidota</taxon>
        <taxon>Bacteroidia</taxon>
        <taxon>Bacteroidales</taxon>
        <taxon>Barnesiellaceae</taxon>
        <taxon>Coprobacter</taxon>
    </lineage>
</organism>
<reference evidence="2 3" key="1">
    <citation type="submission" date="2022-07" db="EMBL/GenBank/DDBJ databases">
        <title>Fecal culturing of patients with breast cancer.</title>
        <authorList>
            <person name="Teng N.M.Y."/>
            <person name="Kiu R."/>
            <person name="Evans R."/>
            <person name="Baker D.J."/>
            <person name="Zenner C."/>
            <person name="Robinson S.D."/>
            <person name="Hall L.J."/>
        </authorList>
    </citation>
    <scope>NUCLEOTIDE SEQUENCE [LARGE SCALE GENOMIC DNA]</scope>
    <source>
        <strain evidence="2 3">LH1063</strain>
    </source>
</reference>
<comment type="caution">
    <text evidence="2">The sequence shown here is derived from an EMBL/GenBank/DDBJ whole genome shotgun (WGS) entry which is preliminary data.</text>
</comment>
<keyword evidence="1" id="KW-0732">Signal</keyword>
<keyword evidence="3" id="KW-1185">Reference proteome</keyword>
<dbReference type="EMBL" id="JANDHW010000003">
    <property type="protein sequence ID" value="MCP9611183.1"/>
    <property type="molecule type" value="Genomic_DNA"/>
</dbReference>
<sequence>MKKLFFILLLLFPLSLQAQNAVNFFLDHADTQNLTIISLGEKLLKAAANAAVTTDEDKKIAAILKDINNISMASGIKRTSHNKNLIKKAINNAERILLMQKDGETVSIYTHGKQNYISELIIFIESNDNITLISIAGKLNLSMLRQLADKSNIEGMKYLKNIPNQKNK</sequence>
<evidence type="ECO:0000256" key="1">
    <source>
        <dbReference type="SAM" id="SignalP"/>
    </source>
</evidence>
<dbReference type="Pfam" id="PF14060">
    <property type="entry name" value="DUF4252"/>
    <property type="match status" value="1"/>
</dbReference>
<dbReference type="Proteomes" id="UP001205603">
    <property type="component" value="Unassembled WGS sequence"/>
</dbReference>
<name>A0ABT1MHP6_9BACT</name>
<evidence type="ECO:0000313" key="3">
    <source>
        <dbReference type="Proteomes" id="UP001205603"/>
    </source>
</evidence>
<feature type="chain" id="PRO_5045956407" evidence="1">
    <location>
        <begin position="19"/>
        <end position="168"/>
    </location>
</feature>
<protein>
    <submittedName>
        <fullName evidence="2">DUF4252 domain-containing protein</fullName>
    </submittedName>
</protein>
<evidence type="ECO:0000313" key="2">
    <source>
        <dbReference type="EMBL" id="MCP9611183.1"/>
    </source>
</evidence>